<dbReference type="AlphaFoldDB" id="A0A811SCI0"/>
<feature type="region of interest" description="Disordered" evidence="1">
    <location>
        <begin position="38"/>
        <end position="174"/>
    </location>
</feature>
<reference evidence="2" key="1">
    <citation type="submission" date="2020-10" db="EMBL/GenBank/DDBJ databases">
        <authorList>
            <person name="Han B."/>
            <person name="Lu T."/>
            <person name="Zhao Q."/>
            <person name="Huang X."/>
            <person name="Zhao Y."/>
        </authorList>
    </citation>
    <scope>NUCLEOTIDE SEQUENCE</scope>
</reference>
<organism evidence="2 3">
    <name type="scientific">Miscanthus lutarioriparius</name>
    <dbReference type="NCBI Taxonomy" id="422564"/>
    <lineage>
        <taxon>Eukaryota</taxon>
        <taxon>Viridiplantae</taxon>
        <taxon>Streptophyta</taxon>
        <taxon>Embryophyta</taxon>
        <taxon>Tracheophyta</taxon>
        <taxon>Spermatophyta</taxon>
        <taxon>Magnoliopsida</taxon>
        <taxon>Liliopsida</taxon>
        <taxon>Poales</taxon>
        <taxon>Poaceae</taxon>
        <taxon>PACMAD clade</taxon>
        <taxon>Panicoideae</taxon>
        <taxon>Andropogonodae</taxon>
        <taxon>Andropogoneae</taxon>
        <taxon>Saccharinae</taxon>
        <taxon>Miscanthus</taxon>
    </lineage>
</organism>
<accession>A0A811SCI0</accession>
<dbReference type="EMBL" id="CAJGYO010000019">
    <property type="protein sequence ID" value="CAD6338575.1"/>
    <property type="molecule type" value="Genomic_DNA"/>
</dbReference>
<proteinExistence type="predicted"/>
<name>A0A811SCI0_9POAL</name>
<evidence type="ECO:0000313" key="3">
    <source>
        <dbReference type="Proteomes" id="UP000604825"/>
    </source>
</evidence>
<feature type="compositionally biased region" description="Basic and acidic residues" evidence="1">
    <location>
        <begin position="72"/>
        <end position="90"/>
    </location>
</feature>
<feature type="compositionally biased region" description="Acidic residues" evidence="1">
    <location>
        <begin position="93"/>
        <end position="132"/>
    </location>
</feature>
<feature type="compositionally biased region" description="Basic and acidic residues" evidence="1">
    <location>
        <begin position="52"/>
        <end position="63"/>
    </location>
</feature>
<dbReference type="Proteomes" id="UP000604825">
    <property type="component" value="Unassembled WGS sequence"/>
</dbReference>
<evidence type="ECO:0000256" key="1">
    <source>
        <dbReference type="SAM" id="MobiDB-lite"/>
    </source>
</evidence>
<evidence type="ECO:0000313" key="2">
    <source>
        <dbReference type="EMBL" id="CAD6338575.1"/>
    </source>
</evidence>
<sequence length="203" mass="21888">MFRSETSTEEGNALVLSILDIPIFLSLGISSIAIDVSDEEVPQAIPLYPNADDDKSKESKCGVEKPAATESSKAKVCLEEAKNPDKHKADVGGTDDDESDEDVDSEGGESGDDENSSDEDDGESSNEEDDEDSPKSAKRKNRPAETPLKTPPGKKARITTPSVGKKTVSDDAKKSNHVHVATPYPSLKQDFLLFRQVLKLIAK</sequence>
<gene>
    <name evidence="2" type="ORF">NCGR_LOCUS62673</name>
</gene>
<keyword evidence="3" id="KW-1185">Reference proteome</keyword>
<comment type="caution">
    <text evidence="2">The sequence shown here is derived from an EMBL/GenBank/DDBJ whole genome shotgun (WGS) entry which is preliminary data.</text>
</comment>
<protein>
    <submittedName>
        <fullName evidence="2">Uncharacterized protein</fullName>
    </submittedName>
</protein>
<dbReference type="OrthoDB" id="2019803at2759"/>